<name>A0ABV1HVJ3_9FIRM</name>
<feature type="non-terminal residue" evidence="1">
    <location>
        <position position="1"/>
    </location>
</feature>
<proteinExistence type="predicted"/>
<protein>
    <submittedName>
        <fullName evidence="1">Uncharacterized protein</fullName>
    </submittedName>
</protein>
<sequence>SLVSREPYLLKFNTLHLAPQTQISKTNYTIQQTKQIYNTKTATIFITTIQTKEYTTNEKWECIVALPYG</sequence>
<organism evidence="1 2">
    <name type="scientific">Ruminococcoides intestinihominis</name>
    <dbReference type="NCBI Taxonomy" id="3133161"/>
    <lineage>
        <taxon>Bacteria</taxon>
        <taxon>Bacillati</taxon>
        <taxon>Bacillota</taxon>
        <taxon>Clostridia</taxon>
        <taxon>Eubacteriales</taxon>
        <taxon>Oscillospiraceae</taxon>
        <taxon>Ruminococcoides</taxon>
    </lineage>
</organism>
<comment type="caution">
    <text evidence="1">The sequence shown here is derived from an EMBL/GenBank/DDBJ whole genome shotgun (WGS) entry which is preliminary data.</text>
</comment>
<dbReference type="Proteomes" id="UP001478133">
    <property type="component" value="Unassembled WGS sequence"/>
</dbReference>
<evidence type="ECO:0000313" key="2">
    <source>
        <dbReference type="Proteomes" id="UP001478133"/>
    </source>
</evidence>
<reference evidence="1 2" key="1">
    <citation type="submission" date="2024-03" db="EMBL/GenBank/DDBJ databases">
        <title>Human intestinal bacterial collection.</title>
        <authorList>
            <person name="Pauvert C."/>
            <person name="Hitch T.C.A."/>
            <person name="Clavel T."/>
        </authorList>
    </citation>
    <scope>NUCLEOTIDE SEQUENCE [LARGE SCALE GENOMIC DNA]</scope>
    <source>
        <strain evidence="1 2">CLA-AP-H18</strain>
    </source>
</reference>
<gene>
    <name evidence="1" type="ORF">ABFO16_08845</name>
</gene>
<accession>A0ABV1HVJ3</accession>
<dbReference type="RefSeq" id="WP_368001510.1">
    <property type="nucleotide sequence ID" value="NZ_JBBMFI010000047.1"/>
</dbReference>
<keyword evidence="2" id="KW-1185">Reference proteome</keyword>
<dbReference type="EMBL" id="JBBMFI010000047">
    <property type="protein sequence ID" value="MEQ2566340.1"/>
    <property type="molecule type" value="Genomic_DNA"/>
</dbReference>
<evidence type="ECO:0000313" key="1">
    <source>
        <dbReference type="EMBL" id="MEQ2566340.1"/>
    </source>
</evidence>